<dbReference type="Proteomes" id="UP000749040">
    <property type="component" value="Unassembled WGS sequence"/>
</dbReference>
<accession>A0ABS2U391</accession>
<dbReference type="RefSeq" id="WP_205363712.1">
    <property type="nucleotide sequence ID" value="NZ_JADKYB010000030.1"/>
</dbReference>
<evidence type="ECO:0000313" key="3">
    <source>
        <dbReference type="Proteomes" id="UP000749040"/>
    </source>
</evidence>
<reference evidence="2 3" key="1">
    <citation type="submission" date="2021-01" db="EMBL/GenBank/DDBJ databases">
        <title>Streptomyces acididurans sp. nov., isolated from a peat swamp forest soil.</title>
        <authorList>
            <person name="Chantavorakit T."/>
            <person name="Duangmal K."/>
        </authorList>
    </citation>
    <scope>NUCLEOTIDE SEQUENCE [LARGE SCALE GENOMIC DNA]</scope>
    <source>
        <strain evidence="2 3">KK5PA1</strain>
    </source>
</reference>
<evidence type="ECO:0000313" key="2">
    <source>
        <dbReference type="EMBL" id="MBM9510062.1"/>
    </source>
</evidence>
<sequence length="138" mass="14765">MRPDRFQAFVLEQLGAHPAVAQAAPLAETGETRYPYGVAVKLTAGGEFRWQITAESAPGDRYSEPEQPVEGDPAPGVQAPAVSGPYGLADADAFMAHVLTAGRSAELRAVQRRDGGLTVTCHNRARLYLRALPIPAQR</sequence>
<protein>
    <submittedName>
        <fullName evidence="2">Uncharacterized protein</fullName>
    </submittedName>
</protein>
<feature type="region of interest" description="Disordered" evidence="1">
    <location>
        <begin position="55"/>
        <end position="83"/>
    </location>
</feature>
<keyword evidence="3" id="KW-1185">Reference proteome</keyword>
<comment type="caution">
    <text evidence="2">The sequence shown here is derived from an EMBL/GenBank/DDBJ whole genome shotgun (WGS) entry which is preliminary data.</text>
</comment>
<gene>
    <name evidence="2" type="ORF">ITX44_36995</name>
</gene>
<proteinExistence type="predicted"/>
<evidence type="ECO:0000256" key="1">
    <source>
        <dbReference type="SAM" id="MobiDB-lite"/>
    </source>
</evidence>
<organism evidence="2 3">
    <name type="scientific">Actinacidiphila acididurans</name>
    <dbReference type="NCBI Taxonomy" id="2784346"/>
    <lineage>
        <taxon>Bacteria</taxon>
        <taxon>Bacillati</taxon>
        <taxon>Actinomycetota</taxon>
        <taxon>Actinomycetes</taxon>
        <taxon>Kitasatosporales</taxon>
        <taxon>Streptomycetaceae</taxon>
        <taxon>Actinacidiphila</taxon>
    </lineage>
</organism>
<name>A0ABS2U391_9ACTN</name>
<dbReference type="EMBL" id="JADKYB010000030">
    <property type="protein sequence ID" value="MBM9510062.1"/>
    <property type="molecule type" value="Genomic_DNA"/>
</dbReference>